<reference evidence="2 3" key="1">
    <citation type="submission" date="2020-03" db="EMBL/GenBank/DDBJ databases">
        <title>Draft Genome Sequence of Cudoniella acicularis.</title>
        <authorList>
            <person name="Buettner E."/>
            <person name="Kellner H."/>
        </authorList>
    </citation>
    <scope>NUCLEOTIDE SEQUENCE [LARGE SCALE GENOMIC DNA]</scope>
    <source>
        <strain evidence="2 3">DSM 108380</strain>
    </source>
</reference>
<evidence type="ECO:0000256" key="1">
    <source>
        <dbReference type="SAM" id="MobiDB-lite"/>
    </source>
</evidence>
<feature type="region of interest" description="Disordered" evidence="1">
    <location>
        <begin position="1"/>
        <end position="20"/>
    </location>
</feature>
<comment type="caution">
    <text evidence="2">The sequence shown here is derived from an EMBL/GenBank/DDBJ whole genome shotgun (WGS) entry which is preliminary data.</text>
</comment>
<accession>A0A8H4RS17</accession>
<protein>
    <submittedName>
        <fullName evidence="2">Uncharacterized protein</fullName>
    </submittedName>
</protein>
<name>A0A8H4RS17_9HELO</name>
<keyword evidence="3" id="KW-1185">Reference proteome</keyword>
<dbReference type="OrthoDB" id="3578728at2759"/>
<dbReference type="AlphaFoldDB" id="A0A8H4RS17"/>
<proteinExistence type="predicted"/>
<evidence type="ECO:0000313" key="2">
    <source>
        <dbReference type="EMBL" id="KAF4634583.1"/>
    </source>
</evidence>
<evidence type="ECO:0000313" key="3">
    <source>
        <dbReference type="Proteomes" id="UP000566819"/>
    </source>
</evidence>
<organism evidence="2 3">
    <name type="scientific">Cudoniella acicularis</name>
    <dbReference type="NCBI Taxonomy" id="354080"/>
    <lineage>
        <taxon>Eukaryota</taxon>
        <taxon>Fungi</taxon>
        <taxon>Dikarya</taxon>
        <taxon>Ascomycota</taxon>
        <taxon>Pezizomycotina</taxon>
        <taxon>Leotiomycetes</taxon>
        <taxon>Helotiales</taxon>
        <taxon>Tricladiaceae</taxon>
        <taxon>Cudoniella</taxon>
    </lineage>
</organism>
<dbReference type="EMBL" id="JAAMPI010000173">
    <property type="protein sequence ID" value="KAF4634583.1"/>
    <property type="molecule type" value="Genomic_DNA"/>
</dbReference>
<dbReference type="Proteomes" id="UP000566819">
    <property type="component" value="Unassembled WGS sequence"/>
</dbReference>
<sequence>MAAVGTDMSNDLGVDGNKQGGTEVKNGLVTLLATPAVEDGRIDADKARQAANVYQEAIPHLAKLMIDSTDLTALGVLKALNDKIKQQNEKEENPPDG</sequence>
<gene>
    <name evidence="2" type="ORF">G7Y89_g3519</name>
</gene>